<dbReference type="AlphaFoldDB" id="A0A9P4VQS1"/>
<feature type="compositionally biased region" description="Basic and acidic residues" evidence="1">
    <location>
        <begin position="261"/>
        <end position="270"/>
    </location>
</feature>
<dbReference type="Gene3D" id="3.10.110.10">
    <property type="entry name" value="Ubiquitin Conjugating Enzyme"/>
    <property type="match status" value="1"/>
</dbReference>
<sequence>MWLNIVQNGFEVPSKPGLVLTSFRRQNLLLEFASLKAACPEGIYVIITPGDPSLWAGVLFIKSGPYKPAVLRFQISFPPTYPDLPPLVTFTTDIFHPLLTPLTTYTYTTGASNNDTVSATDEERLPPGGFSLRHGFPHWFGRAQKSASSSRNTSGSHLGAGTQSLSPIHDETASSHSSRMPSPSHSSALLSNKLRQSSTYIDIPIVEVLQYLKSSFTEEAVLDSITLESAANTGAYHAWKTHRGDAVKQSRSLSPQSPTSESRRSSEDGSSRFSLDPKQGGPQLARTRRPGEWNWEGVWEERVRKGIQNSLSDPVLFGNSSGGDDLIRFLDIESDAIDGLRKDIEKRESFVSAV</sequence>
<evidence type="ECO:0000259" key="2">
    <source>
        <dbReference type="PROSITE" id="PS50127"/>
    </source>
</evidence>
<feature type="region of interest" description="Disordered" evidence="1">
    <location>
        <begin position="242"/>
        <end position="289"/>
    </location>
</feature>
<dbReference type="InterPro" id="IPR000608">
    <property type="entry name" value="UBC"/>
</dbReference>
<feature type="region of interest" description="Disordered" evidence="1">
    <location>
        <begin position="146"/>
        <end position="189"/>
    </location>
</feature>
<proteinExistence type="predicted"/>
<dbReference type="CDD" id="cd23814">
    <property type="entry name" value="UEV_AKTIP"/>
    <property type="match status" value="1"/>
</dbReference>
<gene>
    <name evidence="3" type="ORF">M501DRAFT_1002461</name>
</gene>
<evidence type="ECO:0000313" key="3">
    <source>
        <dbReference type="EMBL" id="KAF2840163.1"/>
    </source>
</evidence>
<organism evidence="3 4">
    <name type="scientific">Patellaria atrata CBS 101060</name>
    <dbReference type="NCBI Taxonomy" id="1346257"/>
    <lineage>
        <taxon>Eukaryota</taxon>
        <taxon>Fungi</taxon>
        <taxon>Dikarya</taxon>
        <taxon>Ascomycota</taxon>
        <taxon>Pezizomycotina</taxon>
        <taxon>Dothideomycetes</taxon>
        <taxon>Dothideomycetes incertae sedis</taxon>
        <taxon>Patellariales</taxon>
        <taxon>Patellariaceae</taxon>
        <taxon>Patellaria</taxon>
    </lineage>
</organism>
<evidence type="ECO:0000256" key="1">
    <source>
        <dbReference type="SAM" id="MobiDB-lite"/>
    </source>
</evidence>
<name>A0A9P4VQS1_9PEZI</name>
<keyword evidence="4" id="KW-1185">Reference proteome</keyword>
<dbReference type="InterPro" id="IPR016135">
    <property type="entry name" value="UBQ-conjugating_enzyme/RWD"/>
</dbReference>
<dbReference type="EMBL" id="MU006093">
    <property type="protein sequence ID" value="KAF2840163.1"/>
    <property type="molecule type" value="Genomic_DNA"/>
</dbReference>
<dbReference type="OrthoDB" id="5596422at2759"/>
<feature type="domain" description="UBC core" evidence="2">
    <location>
        <begin position="23"/>
        <end position="182"/>
    </location>
</feature>
<dbReference type="SUPFAM" id="SSF54495">
    <property type="entry name" value="UBC-like"/>
    <property type="match status" value="1"/>
</dbReference>
<dbReference type="Proteomes" id="UP000799429">
    <property type="component" value="Unassembled WGS sequence"/>
</dbReference>
<feature type="compositionally biased region" description="Low complexity" evidence="1">
    <location>
        <begin position="174"/>
        <end position="187"/>
    </location>
</feature>
<accession>A0A9P4VQS1</accession>
<evidence type="ECO:0000313" key="4">
    <source>
        <dbReference type="Proteomes" id="UP000799429"/>
    </source>
</evidence>
<feature type="compositionally biased region" description="Polar residues" evidence="1">
    <location>
        <begin position="146"/>
        <end position="166"/>
    </location>
</feature>
<feature type="compositionally biased region" description="Polar residues" evidence="1">
    <location>
        <begin position="249"/>
        <end position="259"/>
    </location>
</feature>
<dbReference type="Pfam" id="PF00179">
    <property type="entry name" value="UQ_con"/>
    <property type="match status" value="1"/>
</dbReference>
<dbReference type="PROSITE" id="PS50127">
    <property type="entry name" value="UBC_2"/>
    <property type="match status" value="1"/>
</dbReference>
<protein>
    <submittedName>
        <fullName evidence="3">UBC-like protein</fullName>
    </submittedName>
</protein>
<comment type="caution">
    <text evidence="3">The sequence shown here is derived from an EMBL/GenBank/DDBJ whole genome shotgun (WGS) entry which is preliminary data.</text>
</comment>
<reference evidence="3" key="1">
    <citation type="journal article" date="2020" name="Stud. Mycol.">
        <title>101 Dothideomycetes genomes: a test case for predicting lifestyles and emergence of pathogens.</title>
        <authorList>
            <person name="Haridas S."/>
            <person name="Albert R."/>
            <person name="Binder M."/>
            <person name="Bloem J."/>
            <person name="Labutti K."/>
            <person name="Salamov A."/>
            <person name="Andreopoulos B."/>
            <person name="Baker S."/>
            <person name="Barry K."/>
            <person name="Bills G."/>
            <person name="Bluhm B."/>
            <person name="Cannon C."/>
            <person name="Castanera R."/>
            <person name="Culley D."/>
            <person name="Daum C."/>
            <person name="Ezra D."/>
            <person name="Gonzalez J."/>
            <person name="Henrissat B."/>
            <person name="Kuo A."/>
            <person name="Liang C."/>
            <person name="Lipzen A."/>
            <person name="Lutzoni F."/>
            <person name="Magnuson J."/>
            <person name="Mondo S."/>
            <person name="Nolan M."/>
            <person name="Ohm R."/>
            <person name="Pangilinan J."/>
            <person name="Park H.-J."/>
            <person name="Ramirez L."/>
            <person name="Alfaro M."/>
            <person name="Sun H."/>
            <person name="Tritt A."/>
            <person name="Yoshinaga Y."/>
            <person name="Zwiers L.-H."/>
            <person name="Turgeon B."/>
            <person name="Goodwin S."/>
            <person name="Spatafora J."/>
            <person name="Crous P."/>
            <person name="Grigoriev I."/>
        </authorList>
    </citation>
    <scope>NUCLEOTIDE SEQUENCE</scope>
    <source>
        <strain evidence="3">CBS 101060</strain>
    </source>
</reference>